<dbReference type="Proteomes" id="UP000306196">
    <property type="component" value="Unassembled WGS sequence"/>
</dbReference>
<sequence length="289" mass="30457">MKNPALSHLLPVLGLVISLICVLPIPGHAALTYSGTPYSEGFNGLASTGPTTWINDVTVPGWHWAISNTPPTGYSTPATYTAANGSGPAQSAILSIGNNADRALGSQNGNVAGQSITFGLSFTNATGNTLNNFTLGYTGEHWRAITGDTFGPNTLQLQYQVFTTGPGSLTEASGWLDADHLDYTSTTIPAGNTGQNGNLPENRSVISGIVFDINWQVGQTLWIRWVDTNAATDAGNNATLSMVGIDDVTFTAAVPEPARGLLFLAAIGAFTLRRRRFLSYNPATSQPLR</sequence>
<evidence type="ECO:0000313" key="1">
    <source>
        <dbReference type="EMBL" id="TLD71207.1"/>
    </source>
</evidence>
<organism evidence="1 2">
    <name type="scientific">Phragmitibacter flavus</name>
    <dbReference type="NCBI Taxonomy" id="2576071"/>
    <lineage>
        <taxon>Bacteria</taxon>
        <taxon>Pseudomonadati</taxon>
        <taxon>Verrucomicrobiota</taxon>
        <taxon>Verrucomicrobiia</taxon>
        <taxon>Verrucomicrobiales</taxon>
        <taxon>Verrucomicrobiaceae</taxon>
        <taxon>Phragmitibacter</taxon>
    </lineage>
</organism>
<reference evidence="1 2" key="1">
    <citation type="submission" date="2019-05" db="EMBL/GenBank/DDBJ databases">
        <title>Verrucobacter flavum gen. nov., sp. nov. a new member of the family Verrucomicrobiaceae.</title>
        <authorList>
            <person name="Szuroczki S."/>
            <person name="Abbaszade G."/>
            <person name="Szabo A."/>
            <person name="Felfoldi T."/>
            <person name="Schumann P."/>
            <person name="Boka K."/>
            <person name="Keki Z."/>
            <person name="Toumi M."/>
            <person name="Toth E."/>
        </authorList>
    </citation>
    <scope>NUCLEOTIDE SEQUENCE [LARGE SCALE GENOMIC DNA]</scope>
    <source>
        <strain evidence="1 2">MG-N-17</strain>
    </source>
</reference>
<name>A0A5R8KFW9_9BACT</name>
<gene>
    <name evidence="1" type="ORF">FEM03_09900</name>
</gene>
<dbReference type="NCBIfam" id="TIGR02595">
    <property type="entry name" value="PEP_CTERM"/>
    <property type="match status" value="1"/>
</dbReference>
<accession>A0A5R8KFW9</accession>
<proteinExistence type="predicted"/>
<dbReference type="InterPro" id="IPR013424">
    <property type="entry name" value="Ice-binding_C"/>
</dbReference>
<dbReference type="OrthoDB" id="9800417at2"/>
<protein>
    <submittedName>
        <fullName evidence="1">PEP-CTERM sorting domain-containing protein</fullName>
    </submittedName>
</protein>
<dbReference type="EMBL" id="VAUV01000006">
    <property type="protein sequence ID" value="TLD71207.1"/>
    <property type="molecule type" value="Genomic_DNA"/>
</dbReference>
<evidence type="ECO:0000313" key="2">
    <source>
        <dbReference type="Proteomes" id="UP000306196"/>
    </source>
</evidence>
<comment type="caution">
    <text evidence="1">The sequence shown here is derived from an EMBL/GenBank/DDBJ whole genome shotgun (WGS) entry which is preliminary data.</text>
</comment>
<dbReference type="AlphaFoldDB" id="A0A5R8KFW9"/>
<keyword evidence="2" id="KW-1185">Reference proteome</keyword>
<dbReference type="RefSeq" id="WP_138086074.1">
    <property type="nucleotide sequence ID" value="NZ_VAUV01000006.1"/>
</dbReference>